<dbReference type="InterPro" id="IPR034139">
    <property type="entry name" value="TOPRIM_OLD"/>
</dbReference>
<accession>A0AAW4XQ40</accession>
<evidence type="ECO:0000259" key="2">
    <source>
        <dbReference type="Pfam" id="PF20469"/>
    </source>
</evidence>
<reference evidence="3" key="1">
    <citation type="submission" date="2021-11" db="EMBL/GenBank/DDBJ databases">
        <title>Development of a sustainable strategy for remediation of hydrocarbon-contaminated territories based on the waste exchange concept.</title>
        <authorList>
            <person name="Elkin A."/>
        </authorList>
    </citation>
    <scope>NUCLEOTIDE SEQUENCE</scope>
    <source>
        <strain evidence="3">IEGM 757</strain>
    </source>
</reference>
<dbReference type="Pfam" id="PF20469">
    <property type="entry name" value="OLD-like_TOPRIM"/>
    <property type="match status" value="1"/>
</dbReference>
<dbReference type="EMBL" id="JAJNCO010000027">
    <property type="protein sequence ID" value="MCD2114700.1"/>
    <property type="molecule type" value="Genomic_DNA"/>
</dbReference>
<evidence type="ECO:0000313" key="3">
    <source>
        <dbReference type="EMBL" id="MCD2114700.1"/>
    </source>
</evidence>
<evidence type="ECO:0000313" key="4">
    <source>
        <dbReference type="Proteomes" id="UP001198630"/>
    </source>
</evidence>
<dbReference type="Pfam" id="PF13304">
    <property type="entry name" value="AAA_21"/>
    <property type="match status" value="1"/>
</dbReference>
<dbReference type="GO" id="GO:0016887">
    <property type="term" value="F:ATP hydrolysis activity"/>
    <property type="evidence" value="ECO:0007669"/>
    <property type="project" value="InterPro"/>
</dbReference>
<dbReference type="InterPro" id="IPR003959">
    <property type="entry name" value="ATPase_AAA_core"/>
</dbReference>
<dbReference type="InterPro" id="IPR051396">
    <property type="entry name" value="Bact_Antivir_Def_Nuclease"/>
</dbReference>
<gene>
    <name evidence="3" type="ORF">LQ384_26725</name>
</gene>
<dbReference type="RefSeq" id="WP_230792671.1">
    <property type="nucleotide sequence ID" value="NZ_JAJNCO010000027.1"/>
</dbReference>
<sequence length="798" mass="89141">MRLHSVYARFYRSLNYDFIRASGEKYEPDPWDSTPEGDYPFVRIKLRPGITTVVGANESGKSQVLSAIEAALTGNGFERSDFCRYSRFFGVHNDIVLPEFGAVFAEVSDEAVKLIESISGHSDLHDVERVAFFRMNQTPKFRVYVRQKDKWTGPERVEKPTVLAELGVPVPFRIDADVPLPDSVPLEYLVSGNKTAPLGRDLLREIWDGYQKNNAWFESDQTVTTNAGAISKLFQPVREATEAEVEMYELAADLIFKVAGINKELLKELQQHVKKKNGYANSIVDTINSELAKALDFPHWWSQDSQFELFVSLYEFDLVFMIRDRTGRTYGFDERSAGLKYFLSYFVQYLAHEVRSDGRPEVLLMDEPDQFLSASGQQDLLRVFDDFADPKDAGRDPVQVVYVTHSPFLIDKNEADRIRVLEKGEHDEGTRVVTSAAANHYEPLRSAFGSFVAETTFIGNCNLMVEGPSDQVLIAGASRWLKKLGVADRDRLDLNHITIVPAGGTRHIPYLVYLARGRDVDKPPVVVLLDNDKAGNEARDDLAAGGAYGDTLIGADLVLQLEQGDLAGLVTENPLGIAGIEDIVPFNVAVLAATIYCREFVPTVNPLDLELTPASVYPDASMTDEKASKNSGTLRFLEKAIASKTNIPTFHLDKVAFARATVDALTSSAGDLVVTEEDRQTAADNFKLLLKNITLCQRKAERAESVQKISSRINRAKKDFTRTHDSQARREDVVTLIEEIGSQLDRSPEAEDVRAEMRTWYARFDLDADPRKLVADFPGLLKALDGLAYKAVREATAR</sequence>
<feature type="domain" description="OLD protein-like TOPRIM" evidence="2">
    <location>
        <begin position="460"/>
        <end position="532"/>
    </location>
</feature>
<comment type="caution">
    <text evidence="3">The sequence shown here is derived from an EMBL/GenBank/DDBJ whole genome shotgun (WGS) entry which is preliminary data.</text>
</comment>
<protein>
    <submittedName>
        <fullName evidence="3">AAA family ATPase</fullName>
    </submittedName>
</protein>
<dbReference type="Gene3D" id="3.40.50.300">
    <property type="entry name" value="P-loop containing nucleotide triphosphate hydrolases"/>
    <property type="match status" value="2"/>
</dbReference>
<dbReference type="CDD" id="cd00267">
    <property type="entry name" value="ABC_ATPase"/>
    <property type="match status" value="1"/>
</dbReference>
<proteinExistence type="predicted"/>
<dbReference type="InterPro" id="IPR027417">
    <property type="entry name" value="P-loop_NTPase"/>
</dbReference>
<name>A0AAW4XQ40_RHORH</name>
<dbReference type="Proteomes" id="UP001198630">
    <property type="component" value="Unassembled WGS sequence"/>
</dbReference>
<evidence type="ECO:0000259" key="1">
    <source>
        <dbReference type="Pfam" id="PF13304"/>
    </source>
</evidence>
<feature type="domain" description="ATPase AAA-type core" evidence="1">
    <location>
        <begin position="50"/>
        <end position="411"/>
    </location>
</feature>
<organism evidence="3 4">
    <name type="scientific">Rhodococcus rhodochrous</name>
    <dbReference type="NCBI Taxonomy" id="1829"/>
    <lineage>
        <taxon>Bacteria</taxon>
        <taxon>Bacillati</taxon>
        <taxon>Actinomycetota</taxon>
        <taxon>Actinomycetes</taxon>
        <taxon>Mycobacteriales</taxon>
        <taxon>Nocardiaceae</taxon>
        <taxon>Rhodococcus</taxon>
    </lineage>
</organism>
<dbReference type="PANTHER" id="PTHR43581">
    <property type="entry name" value="ATP/GTP PHOSPHATASE"/>
    <property type="match status" value="1"/>
</dbReference>
<dbReference type="SUPFAM" id="SSF52540">
    <property type="entry name" value="P-loop containing nucleoside triphosphate hydrolases"/>
    <property type="match status" value="1"/>
</dbReference>
<dbReference type="GO" id="GO:0005524">
    <property type="term" value="F:ATP binding"/>
    <property type="evidence" value="ECO:0007669"/>
    <property type="project" value="InterPro"/>
</dbReference>
<dbReference type="PANTHER" id="PTHR43581:SF2">
    <property type="entry name" value="EXCINUCLEASE ATPASE SUBUNIT"/>
    <property type="match status" value="1"/>
</dbReference>
<dbReference type="AlphaFoldDB" id="A0AAW4XQ40"/>